<name>A0A7J6WCZ8_THATH</name>
<reference evidence="2 3" key="1">
    <citation type="submission" date="2020-06" db="EMBL/GenBank/DDBJ databases">
        <title>Transcriptomic and genomic resources for Thalictrum thalictroides and T. hernandezii: Facilitating candidate gene discovery in an emerging model plant lineage.</title>
        <authorList>
            <person name="Arias T."/>
            <person name="Riano-Pachon D.M."/>
            <person name="Di Stilio V.S."/>
        </authorList>
    </citation>
    <scope>NUCLEOTIDE SEQUENCE [LARGE SCALE GENOMIC DNA]</scope>
    <source>
        <strain evidence="3">cv. WT478/WT964</strain>
        <tissue evidence="2">Leaves</tissue>
    </source>
</reference>
<gene>
    <name evidence="2" type="ORF">FRX31_016160</name>
</gene>
<evidence type="ECO:0000259" key="1">
    <source>
        <dbReference type="Pfam" id="PF08268"/>
    </source>
</evidence>
<organism evidence="2 3">
    <name type="scientific">Thalictrum thalictroides</name>
    <name type="common">Rue-anemone</name>
    <name type="synonym">Anemone thalictroides</name>
    <dbReference type="NCBI Taxonomy" id="46969"/>
    <lineage>
        <taxon>Eukaryota</taxon>
        <taxon>Viridiplantae</taxon>
        <taxon>Streptophyta</taxon>
        <taxon>Embryophyta</taxon>
        <taxon>Tracheophyta</taxon>
        <taxon>Spermatophyta</taxon>
        <taxon>Magnoliopsida</taxon>
        <taxon>Ranunculales</taxon>
        <taxon>Ranunculaceae</taxon>
        <taxon>Thalictroideae</taxon>
        <taxon>Thalictrum</taxon>
    </lineage>
</organism>
<dbReference type="Pfam" id="PF08268">
    <property type="entry name" value="FBA_3"/>
    <property type="match status" value="1"/>
</dbReference>
<dbReference type="Proteomes" id="UP000554482">
    <property type="component" value="Unassembled WGS sequence"/>
</dbReference>
<proteinExistence type="predicted"/>
<evidence type="ECO:0000313" key="3">
    <source>
        <dbReference type="Proteomes" id="UP000554482"/>
    </source>
</evidence>
<dbReference type="OrthoDB" id="1922909at2759"/>
<feature type="domain" description="F-box associated beta-propeller type 3" evidence="1">
    <location>
        <begin position="9"/>
        <end position="127"/>
    </location>
</feature>
<accession>A0A7J6WCZ8</accession>
<sequence>MHAISSVSGSIICFDLVSEKFSKIEHPKCVGNIVSAGMFGGCLCLLNCLEETRADVWVMKDCGLKEPWFKLFTISRSTVISRLEFLNILCFPRNHIVLLEYFYCNLVLYNLKLKKDRIHKVHGVPARWDYTVVYVGSLVSLKSGTYVGQRQVTRKTRQNKKYPKMNGECSSDMAVMTRHS</sequence>
<evidence type="ECO:0000313" key="2">
    <source>
        <dbReference type="EMBL" id="KAF5194255.1"/>
    </source>
</evidence>
<dbReference type="AlphaFoldDB" id="A0A7J6WCZ8"/>
<protein>
    <recommendedName>
        <fullName evidence="1">F-box associated beta-propeller type 3 domain-containing protein</fullName>
    </recommendedName>
</protein>
<dbReference type="InterPro" id="IPR013187">
    <property type="entry name" value="F-box-assoc_dom_typ3"/>
</dbReference>
<comment type="caution">
    <text evidence="2">The sequence shown here is derived from an EMBL/GenBank/DDBJ whole genome shotgun (WGS) entry which is preliminary data.</text>
</comment>
<keyword evidence="3" id="KW-1185">Reference proteome</keyword>
<dbReference type="EMBL" id="JABWDY010018974">
    <property type="protein sequence ID" value="KAF5194255.1"/>
    <property type="molecule type" value="Genomic_DNA"/>
</dbReference>